<dbReference type="AlphaFoldDB" id="A0AAV9X743"/>
<feature type="region of interest" description="Disordered" evidence="1">
    <location>
        <begin position="99"/>
        <end position="124"/>
    </location>
</feature>
<dbReference type="EMBL" id="JAVHJO010000008">
    <property type="protein sequence ID" value="KAK6537908.1"/>
    <property type="molecule type" value="Genomic_DNA"/>
</dbReference>
<name>A0AAV9X743_9PEZI</name>
<accession>A0AAV9X743</accession>
<keyword evidence="2" id="KW-0732">Signal</keyword>
<evidence type="ECO:0000313" key="4">
    <source>
        <dbReference type="Proteomes" id="UP001365542"/>
    </source>
</evidence>
<feature type="signal peptide" evidence="2">
    <location>
        <begin position="1"/>
        <end position="18"/>
    </location>
</feature>
<evidence type="ECO:0000256" key="1">
    <source>
        <dbReference type="SAM" id="MobiDB-lite"/>
    </source>
</evidence>
<evidence type="ECO:0000256" key="2">
    <source>
        <dbReference type="SAM" id="SignalP"/>
    </source>
</evidence>
<sequence length="264" mass="29766">MQLLTVTLITTLVSQTVCNPIIKLPAYDPLRARDLDYLEEIGIPFKPFLAHIKRSFPDHNIIAERKIQGNNTITRLDIPEANWHTAVESFSHENRTNYLRRRSLLPPPPDTQGPADSKHRSKRSTLNNYRDVRICSTANSGQMSTNKYLDAVQWYCNNFDEYVKIFLEDAGPEPPASLAFGPWITGDASDSDKVDLFWSFNRAPTFPWDKVFLQCNDRLSALADCAGTGLSKGGRAGWSSKLGEGEVNWSVALNPEFFNDPFVI</sequence>
<evidence type="ECO:0000313" key="3">
    <source>
        <dbReference type="EMBL" id="KAK6537908.1"/>
    </source>
</evidence>
<dbReference type="Proteomes" id="UP001365542">
    <property type="component" value="Unassembled WGS sequence"/>
</dbReference>
<feature type="chain" id="PRO_5043990276" evidence="2">
    <location>
        <begin position="19"/>
        <end position="264"/>
    </location>
</feature>
<reference evidence="3 4" key="1">
    <citation type="submission" date="2019-10" db="EMBL/GenBank/DDBJ databases">
        <authorList>
            <person name="Palmer J.M."/>
        </authorList>
    </citation>
    <scope>NUCLEOTIDE SEQUENCE [LARGE SCALE GENOMIC DNA]</scope>
    <source>
        <strain evidence="3 4">TWF694</strain>
    </source>
</reference>
<gene>
    <name evidence="3" type="ORF">TWF694_010806</name>
</gene>
<comment type="caution">
    <text evidence="3">The sequence shown here is derived from an EMBL/GenBank/DDBJ whole genome shotgun (WGS) entry which is preliminary data.</text>
</comment>
<organism evidence="3 4">
    <name type="scientific">Orbilia ellipsospora</name>
    <dbReference type="NCBI Taxonomy" id="2528407"/>
    <lineage>
        <taxon>Eukaryota</taxon>
        <taxon>Fungi</taxon>
        <taxon>Dikarya</taxon>
        <taxon>Ascomycota</taxon>
        <taxon>Pezizomycotina</taxon>
        <taxon>Orbiliomycetes</taxon>
        <taxon>Orbiliales</taxon>
        <taxon>Orbiliaceae</taxon>
        <taxon>Orbilia</taxon>
    </lineage>
</organism>
<proteinExistence type="predicted"/>
<protein>
    <submittedName>
        <fullName evidence="3">Uncharacterized protein</fullName>
    </submittedName>
</protein>
<keyword evidence="4" id="KW-1185">Reference proteome</keyword>